<dbReference type="InterPro" id="IPR001453">
    <property type="entry name" value="MoaB/Mog_dom"/>
</dbReference>
<name>A0A363UP45_9GAMM</name>
<dbReference type="PANTHER" id="PTHR13939:SF0">
    <property type="entry name" value="NMN AMIDOHYDROLASE-LIKE PROTEIN YFAY"/>
    <property type="match status" value="1"/>
</dbReference>
<reference evidence="2 3" key="1">
    <citation type="submission" date="2018-05" db="EMBL/GenBank/DDBJ databases">
        <title>Abyssibacter profundi OUC007T gen. nov., sp. nov, a marine bacterium isolated from seawater of the Mariana Trench.</title>
        <authorList>
            <person name="Zhou S."/>
        </authorList>
    </citation>
    <scope>NUCLEOTIDE SEQUENCE [LARGE SCALE GENOMIC DNA]</scope>
    <source>
        <strain evidence="2 3">OUC007</strain>
    </source>
</reference>
<evidence type="ECO:0000313" key="2">
    <source>
        <dbReference type="EMBL" id="PWN57208.1"/>
    </source>
</evidence>
<feature type="domain" description="MoaB/Mog" evidence="1">
    <location>
        <begin position="8"/>
        <end position="168"/>
    </location>
</feature>
<dbReference type="Gene3D" id="3.40.980.10">
    <property type="entry name" value="MoaB/Mog-like domain"/>
    <property type="match status" value="1"/>
</dbReference>
<dbReference type="AlphaFoldDB" id="A0A363UP45"/>
<comment type="caution">
    <text evidence="2">The sequence shown here is derived from an EMBL/GenBank/DDBJ whole genome shotgun (WGS) entry which is preliminary data.</text>
</comment>
<gene>
    <name evidence="2" type="ORF">DEH80_04605</name>
</gene>
<dbReference type="InterPro" id="IPR036425">
    <property type="entry name" value="MoaB/Mog-like_dom_sf"/>
</dbReference>
<dbReference type="CDD" id="cd00885">
    <property type="entry name" value="cinA"/>
    <property type="match status" value="1"/>
</dbReference>
<dbReference type="InterPro" id="IPR050101">
    <property type="entry name" value="CinA"/>
</dbReference>
<accession>A0A363UP45</accession>
<evidence type="ECO:0000313" key="3">
    <source>
        <dbReference type="Proteomes" id="UP000251800"/>
    </source>
</evidence>
<dbReference type="SUPFAM" id="SSF53218">
    <property type="entry name" value="Molybdenum cofactor biosynthesis proteins"/>
    <property type="match status" value="1"/>
</dbReference>
<dbReference type="SMART" id="SM00852">
    <property type="entry name" value="MoCF_biosynth"/>
    <property type="match status" value="1"/>
</dbReference>
<dbReference type="EMBL" id="QEQK01000003">
    <property type="protein sequence ID" value="PWN57208.1"/>
    <property type="molecule type" value="Genomic_DNA"/>
</dbReference>
<organism evidence="2 3">
    <name type="scientific">Abyssibacter profundi</name>
    <dbReference type="NCBI Taxonomy" id="2182787"/>
    <lineage>
        <taxon>Bacteria</taxon>
        <taxon>Pseudomonadati</taxon>
        <taxon>Pseudomonadota</taxon>
        <taxon>Gammaproteobacteria</taxon>
        <taxon>Chromatiales</taxon>
        <taxon>Oceanococcaceae</taxon>
        <taxon>Abyssibacter</taxon>
    </lineage>
</organism>
<protein>
    <submittedName>
        <fullName evidence="2">Competence/damage-inducible protein A</fullName>
    </submittedName>
</protein>
<dbReference type="RefSeq" id="WP_109719288.1">
    <property type="nucleotide sequence ID" value="NZ_QEQK01000003.1"/>
</dbReference>
<proteinExistence type="predicted"/>
<dbReference type="OrthoDB" id="9801454at2"/>
<keyword evidence="3" id="KW-1185">Reference proteome</keyword>
<dbReference type="Pfam" id="PF00994">
    <property type="entry name" value="MoCF_biosynth"/>
    <property type="match status" value="1"/>
</dbReference>
<dbReference type="PANTHER" id="PTHR13939">
    <property type="entry name" value="NICOTINAMIDE-NUCLEOTIDE AMIDOHYDROLASE PNCC"/>
    <property type="match status" value="1"/>
</dbReference>
<evidence type="ECO:0000259" key="1">
    <source>
        <dbReference type="SMART" id="SM00852"/>
    </source>
</evidence>
<sequence length="252" mass="27240">MTASQSIALVLVGDELLSGRRRDKHLPHFAAVFAARGLSLRQVWIIGDGRADVARVLGDARALGCPFICCGGIGATPDDQTRQAAAQAFERPLRIHPDGQTLLESLYGERTYPHRIRMVEFPEGAELIPNPVNQVPGFALGDGYFLPGFPEMAWPMAEWVLERRFGEVDASAALVTCRLGFRQVPESDLIPLLDDIGAEHPRVRLSCLPSMRDGFPVEVGATGRAPDAQAAIQAFEAGARAAGLEPHALGKR</sequence>
<dbReference type="Proteomes" id="UP000251800">
    <property type="component" value="Unassembled WGS sequence"/>
</dbReference>